<name>A0A4R4WQE9_9ACTN</name>
<reference evidence="2 3" key="1">
    <citation type="submission" date="2019-02" db="EMBL/GenBank/DDBJ databases">
        <title>Draft genome sequences of novel Actinobacteria.</title>
        <authorList>
            <person name="Sahin N."/>
            <person name="Ay H."/>
            <person name="Saygin H."/>
        </authorList>
    </citation>
    <scope>NUCLEOTIDE SEQUENCE [LARGE SCALE GENOMIC DNA]</scope>
    <source>
        <strain evidence="2 3">16K104</strain>
    </source>
</reference>
<keyword evidence="3" id="KW-1185">Reference proteome</keyword>
<feature type="chain" id="PRO_5039475738" description="Peptidase inhibitor family I36" evidence="1">
    <location>
        <begin position="32"/>
        <end position="154"/>
    </location>
</feature>
<evidence type="ECO:0000313" key="2">
    <source>
        <dbReference type="EMBL" id="TDD19884.1"/>
    </source>
</evidence>
<organism evidence="2 3">
    <name type="scientific">Kribbella turkmenica</name>
    <dbReference type="NCBI Taxonomy" id="2530375"/>
    <lineage>
        <taxon>Bacteria</taxon>
        <taxon>Bacillati</taxon>
        <taxon>Actinomycetota</taxon>
        <taxon>Actinomycetes</taxon>
        <taxon>Propionibacteriales</taxon>
        <taxon>Kribbellaceae</taxon>
        <taxon>Kribbella</taxon>
    </lineage>
</organism>
<dbReference type="AlphaFoldDB" id="A0A4R4WQE9"/>
<evidence type="ECO:0000256" key="1">
    <source>
        <dbReference type="SAM" id="SignalP"/>
    </source>
</evidence>
<evidence type="ECO:0008006" key="4">
    <source>
        <dbReference type="Google" id="ProtNLM"/>
    </source>
</evidence>
<dbReference type="EMBL" id="SMKR01000109">
    <property type="protein sequence ID" value="TDD19884.1"/>
    <property type="molecule type" value="Genomic_DNA"/>
</dbReference>
<evidence type="ECO:0000313" key="3">
    <source>
        <dbReference type="Proteomes" id="UP000295172"/>
    </source>
</evidence>
<gene>
    <name evidence="2" type="ORF">E1218_23200</name>
</gene>
<protein>
    <recommendedName>
        <fullName evidence="4">Peptidase inhibitor family I36</fullName>
    </recommendedName>
</protein>
<accession>A0A4R4WQE9</accession>
<dbReference type="Proteomes" id="UP000295172">
    <property type="component" value="Unassembled WGS sequence"/>
</dbReference>
<proteinExistence type="predicted"/>
<dbReference type="OrthoDB" id="4310827at2"/>
<feature type="signal peptide" evidence="1">
    <location>
        <begin position="1"/>
        <end position="31"/>
    </location>
</feature>
<keyword evidence="1" id="KW-0732">Signal</keyword>
<dbReference type="RefSeq" id="WP_132323552.1">
    <property type="nucleotide sequence ID" value="NZ_SMKR01000109.1"/>
</dbReference>
<sequence length="154" mass="16277">MFSSARRRPTGRTRHALTAVGAVLGVTVAGAVVTAPPADAASCGAGNTCFYWINSNGTSTLKYKSPGNVSGILHPGPRGGWVWNNGVRYPGADHITLTTSINGSRWRICLHYGPANFDLGTGATTAARIGPSEIVTGWTWRGECAAGEDNWQRY</sequence>
<comment type="caution">
    <text evidence="2">The sequence shown here is derived from an EMBL/GenBank/DDBJ whole genome shotgun (WGS) entry which is preliminary data.</text>
</comment>